<organism evidence="1 2">
    <name type="scientific">Mycteria americana</name>
    <name type="common">Wood stork</name>
    <dbReference type="NCBI Taxonomy" id="33587"/>
    <lineage>
        <taxon>Eukaryota</taxon>
        <taxon>Metazoa</taxon>
        <taxon>Chordata</taxon>
        <taxon>Craniata</taxon>
        <taxon>Vertebrata</taxon>
        <taxon>Euteleostomi</taxon>
        <taxon>Archelosauria</taxon>
        <taxon>Archosauria</taxon>
        <taxon>Dinosauria</taxon>
        <taxon>Saurischia</taxon>
        <taxon>Theropoda</taxon>
        <taxon>Coelurosauria</taxon>
        <taxon>Aves</taxon>
        <taxon>Neognathae</taxon>
        <taxon>Neoaves</taxon>
        <taxon>Aequornithes</taxon>
        <taxon>Ciconiiformes</taxon>
        <taxon>Ciconiidae</taxon>
        <taxon>Mycteria</taxon>
    </lineage>
</organism>
<comment type="caution">
    <text evidence="1">The sequence shown here is derived from an EMBL/GenBank/DDBJ whole genome shotgun (WGS) entry which is preliminary data.</text>
</comment>
<keyword evidence="2" id="KW-1185">Reference proteome</keyword>
<dbReference type="PANTHER" id="PTHR33332">
    <property type="entry name" value="REVERSE TRANSCRIPTASE DOMAIN-CONTAINING PROTEIN"/>
    <property type="match status" value="1"/>
</dbReference>
<gene>
    <name evidence="1" type="ORF">QYF61_024321</name>
</gene>
<dbReference type="EMBL" id="JAUNZN010000032">
    <property type="protein sequence ID" value="KAK4807201.1"/>
    <property type="molecule type" value="Genomic_DNA"/>
</dbReference>
<protein>
    <recommendedName>
        <fullName evidence="3">Rna-directed dna polymerase from mobile element jockey-like</fullName>
    </recommendedName>
</protein>
<sequence>MKFNKAKCKVLHLGQGNHQYQYRLGDEWIESSPAEKDLGILKANCILVCIKRSMASRSILLLYSTLHKKDMDLLKWVQRRATKMVRGMEHLSCEESLRELGLFSLEKRRLRGDLIATFQY</sequence>
<evidence type="ECO:0000313" key="1">
    <source>
        <dbReference type="EMBL" id="KAK4807201.1"/>
    </source>
</evidence>
<accession>A0AAN7N9J6</accession>
<dbReference type="Proteomes" id="UP001333110">
    <property type="component" value="Unassembled WGS sequence"/>
</dbReference>
<proteinExistence type="predicted"/>
<evidence type="ECO:0008006" key="3">
    <source>
        <dbReference type="Google" id="ProtNLM"/>
    </source>
</evidence>
<dbReference type="AlphaFoldDB" id="A0AAN7N9J6"/>
<evidence type="ECO:0000313" key="2">
    <source>
        <dbReference type="Proteomes" id="UP001333110"/>
    </source>
</evidence>
<reference evidence="1 2" key="1">
    <citation type="journal article" date="2023" name="J. Hered.">
        <title>Chromosome-level genome of the wood stork (Mycteria americana) provides insight into avian chromosome evolution.</title>
        <authorList>
            <person name="Flamio R. Jr."/>
            <person name="Ramstad K.M."/>
        </authorList>
    </citation>
    <scope>NUCLEOTIDE SEQUENCE [LARGE SCALE GENOMIC DNA]</scope>
    <source>
        <strain evidence="1">JAX WOST 10</strain>
    </source>
</reference>
<name>A0AAN7N9J6_MYCAM</name>